<protein>
    <submittedName>
        <fullName evidence="2">Uncharacterized protein</fullName>
    </submittedName>
</protein>
<dbReference type="EMBL" id="JH712349">
    <property type="protein sequence ID" value="EJD74283.1"/>
    <property type="molecule type" value="Genomic_DNA"/>
</dbReference>
<evidence type="ECO:0000313" key="2">
    <source>
        <dbReference type="EMBL" id="EJD74283.1"/>
    </source>
</evidence>
<organism evidence="2">
    <name type="scientific">Loa loa</name>
    <name type="common">Eye worm</name>
    <name type="synonym">Filaria loa</name>
    <dbReference type="NCBI Taxonomy" id="7209"/>
    <lineage>
        <taxon>Eukaryota</taxon>
        <taxon>Metazoa</taxon>
        <taxon>Ecdysozoa</taxon>
        <taxon>Nematoda</taxon>
        <taxon>Chromadorea</taxon>
        <taxon>Rhabditida</taxon>
        <taxon>Spirurina</taxon>
        <taxon>Spiruromorpha</taxon>
        <taxon>Filarioidea</taxon>
        <taxon>Onchocercidae</taxon>
        <taxon>Loa</taxon>
    </lineage>
</organism>
<dbReference type="CTD" id="31251918"/>
<dbReference type="OrthoDB" id="5872949at2759"/>
<dbReference type="AlphaFoldDB" id="A0A1S0UFF4"/>
<accession>A0A1S0UFF4</accession>
<evidence type="ECO:0000256" key="1">
    <source>
        <dbReference type="SAM" id="MobiDB-lite"/>
    </source>
</evidence>
<reference evidence="2" key="1">
    <citation type="submission" date="2012-04" db="EMBL/GenBank/DDBJ databases">
        <title>The Genome Sequence of Loa loa.</title>
        <authorList>
            <consortium name="The Broad Institute Genome Sequencing Platform"/>
            <consortium name="Broad Institute Genome Sequencing Center for Infectious Disease"/>
            <person name="Nutman T.B."/>
            <person name="Fink D.L."/>
            <person name="Russ C."/>
            <person name="Young S."/>
            <person name="Zeng Q."/>
            <person name="Gargeya S."/>
            <person name="Alvarado L."/>
            <person name="Berlin A."/>
            <person name="Chapman S.B."/>
            <person name="Chen Z."/>
            <person name="Freedman E."/>
            <person name="Gellesch M."/>
            <person name="Goldberg J."/>
            <person name="Griggs A."/>
            <person name="Gujja S."/>
            <person name="Heilman E.R."/>
            <person name="Heiman D."/>
            <person name="Howarth C."/>
            <person name="Mehta T."/>
            <person name="Neiman D."/>
            <person name="Pearson M."/>
            <person name="Roberts A."/>
            <person name="Saif S."/>
            <person name="Shea T."/>
            <person name="Shenoy N."/>
            <person name="Sisk P."/>
            <person name="Stolte C."/>
            <person name="Sykes S."/>
            <person name="White J."/>
            <person name="Yandava C."/>
            <person name="Haas B."/>
            <person name="Henn M.R."/>
            <person name="Nusbaum C."/>
            <person name="Birren B."/>
        </authorList>
    </citation>
    <scope>NUCLEOTIDE SEQUENCE [LARGE SCALE GENOMIC DNA]</scope>
</reference>
<feature type="compositionally biased region" description="Basic and acidic residues" evidence="1">
    <location>
        <begin position="184"/>
        <end position="195"/>
    </location>
</feature>
<gene>
    <name evidence="2" type="ORF">LOAG_18382</name>
</gene>
<dbReference type="KEGG" id="loa:LOAG_18382"/>
<dbReference type="RefSeq" id="XP_020305212.1">
    <property type="nucleotide sequence ID" value="XM_020451042.1"/>
</dbReference>
<dbReference type="GeneID" id="31251918"/>
<feature type="region of interest" description="Disordered" evidence="1">
    <location>
        <begin position="173"/>
        <end position="195"/>
    </location>
</feature>
<proteinExistence type="predicted"/>
<name>A0A1S0UFF4_LOALO</name>
<sequence>MGVVSMKNSSIGNTPDMRRHYLIWARGCQSSTNLVKRLHIRGAEDERLTIALFGNKLPKKCNSKQSRRQKYQFYNEKNKLRKNDYWKQPETLIGVKNFFKFIKLDVAKELESGLLLFRIKLGPMLAGNGYMDNICKASAALVNSAVSCVPNATTHEGIDHFWKLKLLGIQDQSNENDDEQAPEQFKKTITKQDGR</sequence>
<dbReference type="InParanoid" id="A0A1S0UFF4"/>